<dbReference type="STRING" id="1121326.CLMAG_58020"/>
<protein>
    <submittedName>
        <fullName evidence="1">Uncharacterized protein</fullName>
    </submittedName>
</protein>
<comment type="caution">
    <text evidence="1">The sequence shown here is derived from an EMBL/GenBank/DDBJ whole genome shotgun (WGS) entry which is preliminary data.</text>
</comment>
<name>A0A161WQI6_9CLOT</name>
<dbReference type="PATRIC" id="fig|1121326.3.peg.5863"/>
<evidence type="ECO:0000313" key="2">
    <source>
        <dbReference type="Proteomes" id="UP000076603"/>
    </source>
</evidence>
<reference evidence="1 2" key="1">
    <citation type="submission" date="2016-04" db="EMBL/GenBank/DDBJ databases">
        <title>Genome sequence of Clostridium magnum DSM 2767.</title>
        <authorList>
            <person name="Poehlein A."/>
            <person name="Uhlig R."/>
            <person name="Fischer R."/>
            <person name="Bahl H."/>
            <person name="Daniel R."/>
        </authorList>
    </citation>
    <scope>NUCLEOTIDE SEQUENCE [LARGE SCALE GENOMIC DNA]</scope>
    <source>
        <strain evidence="1 2">DSM 2767</strain>
    </source>
</reference>
<dbReference type="AlphaFoldDB" id="A0A161WQI6"/>
<dbReference type="Proteomes" id="UP000076603">
    <property type="component" value="Unassembled WGS sequence"/>
</dbReference>
<accession>A0A161WQI6</accession>
<dbReference type="RefSeq" id="WP_066630421.1">
    <property type="nucleotide sequence ID" value="NZ_FQXL01000030.1"/>
</dbReference>
<dbReference type="EMBL" id="LWAE01000013">
    <property type="protein sequence ID" value="KZL88898.1"/>
    <property type="molecule type" value="Genomic_DNA"/>
</dbReference>
<gene>
    <name evidence="1" type="ORF">CLMAG_58020</name>
</gene>
<keyword evidence="2" id="KW-1185">Reference proteome</keyword>
<organism evidence="1 2">
    <name type="scientific">Clostridium magnum DSM 2767</name>
    <dbReference type="NCBI Taxonomy" id="1121326"/>
    <lineage>
        <taxon>Bacteria</taxon>
        <taxon>Bacillati</taxon>
        <taxon>Bacillota</taxon>
        <taxon>Clostridia</taxon>
        <taxon>Eubacteriales</taxon>
        <taxon>Clostridiaceae</taxon>
        <taxon>Clostridium</taxon>
    </lineage>
</organism>
<evidence type="ECO:0000313" key="1">
    <source>
        <dbReference type="EMBL" id="KZL88898.1"/>
    </source>
</evidence>
<proteinExistence type="predicted"/>
<sequence>MNMFDVAFDWYENELKKEKALKEELRKIQKRDEAKYFVKKCLYKMQCTYLDKDYEKDCKRVAYLELRDYIPLSDINKVILASVIETDKLSYNARRYAETLSESSIPDTQYQVLNSESSWEDLIYKIIGEYEGQ</sequence>